<evidence type="ECO:0000259" key="17">
    <source>
        <dbReference type="PROSITE" id="PS51184"/>
    </source>
</evidence>
<evidence type="ECO:0000256" key="8">
    <source>
        <dbReference type="ARBA" id="ARBA00023015"/>
    </source>
</evidence>
<evidence type="ECO:0000256" key="2">
    <source>
        <dbReference type="ARBA" id="ARBA00022517"/>
    </source>
</evidence>
<dbReference type="Gene3D" id="1.10.10.1500">
    <property type="entry name" value="JmjC domain-containing ribosomal oxygenase (ROX), dimer domain"/>
    <property type="match status" value="1"/>
</dbReference>
<comment type="catalytic activity">
    <reaction evidence="13">
        <text>L-histidyl-[ribosomal protein uL15] + 2-oxoglutarate + O2 = (3S)-3-hydroxy-L-histidyl-[ribosomal protein uL15] + succinate + CO2</text>
        <dbReference type="Rhea" id="RHEA:54024"/>
        <dbReference type="Rhea" id="RHEA-COMP:13760"/>
        <dbReference type="Rhea" id="RHEA-COMP:13761"/>
        <dbReference type="ChEBI" id="CHEBI:15379"/>
        <dbReference type="ChEBI" id="CHEBI:16526"/>
        <dbReference type="ChEBI" id="CHEBI:16810"/>
        <dbReference type="ChEBI" id="CHEBI:29979"/>
        <dbReference type="ChEBI" id="CHEBI:30031"/>
        <dbReference type="ChEBI" id="CHEBI:138021"/>
    </reaction>
</comment>
<dbReference type="Pfam" id="PF20514">
    <property type="entry name" value="WHD_ROXA"/>
    <property type="match status" value="1"/>
</dbReference>
<keyword evidence="19" id="KW-1185">Reference proteome</keyword>
<accession>A0ABN9L129</accession>
<evidence type="ECO:0000256" key="12">
    <source>
        <dbReference type="ARBA" id="ARBA00046256"/>
    </source>
</evidence>
<evidence type="ECO:0000256" key="7">
    <source>
        <dbReference type="ARBA" id="ARBA00023004"/>
    </source>
</evidence>
<evidence type="ECO:0000256" key="5">
    <source>
        <dbReference type="ARBA" id="ARBA00022964"/>
    </source>
</evidence>
<keyword evidence="4 15" id="KW-0479">Metal-binding</keyword>
<evidence type="ECO:0000256" key="13">
    <source>
        <dbReference type="ARBA" id="ARBA00047687"/>
    </source>
</evidence>
<evidence type="ECO:0000256" key="10">
    <source>
        <dbReference type="ARBA" id="ARBA00023242"/>
    </source>
</evidence>
<reference evidence="18" key="1">
    <citation type="submission" date="2023-07" db="EMBL/GenBank/DDBJ databases">
        <authorList>
            <person name="Stuckert A."/>
        </authorList>
    </citation>
    <scope>NUCLEOTIDE SEQUENCE</scope>
</reference>
<keyword evidence="5 15" id="KW-0223">Dioxygenase</keyword>
<evidence type="ECO:0000256" key="11">
    <source>
        <dbReference type="ARBA" id="ARBA00034314"/>
    </source>
</evidence>
<comment type="function">
    <text evidence="12">Oxygenase that can act as both a histone lysine demethylase and a ribosomal histidine hydroxylase. Is involved in the demethylation of trimethylated 'Lys-9' on histone H3 (H3K9me3), leading to an increase in ribosomal RNA expression. Also catalyzes the hydroxylation of 60S ribosomal protein L27a on 'His-39'. May play an important role in cell growth and survival. May be involved in ribosome biogenesis, most likely during the assembly process of pre-ribosomal particles.</text>
</comment>
<feature type="region of interest" description="Disordered" evidence="16">
    <location>
        <begin position="1"/>
        <end position="42"/>
    </location>
</feature>
<evidence type="ECO:0000256" key="1">
    <source>
        <dbReference type="ARBA" id="ARBA00004604"/>
    </source>
</evidence>
<feature type="domain" description="JmjC" evidence="17">
    <location>
        <begin position="145"/>
        <end position="288"/>
    </location>
</feature>
<evidence type="ECO:0000256" key="3">
    <source>
        <dbReference type="ARBA" id="ARBA00022553"/>
    </source>
</evidence>
<dbReference type="EC" id="1.14.11.-" evidence="15"/>
<evidence type="ECO:0000256" key="4">
    <source>
        <dbReference type="ARBA" id="ARBA00022723"/>
    </source>
</evidence>
<evidence type="ECO:0000256" key="9">
    <source>
        <dbReference type="ARBA" id="ARBA00023163"/>
    </source>
</evidence>
<evidence type="ECO:0000256" key="6">
    <source>
        <dbReference type="ARBA" id="ARBA00023002"/>
    </source>
</evidence>
<dbReference type="PROSITE" id="PS51184">
    <property type="entry name" value="JMJC"/>
    <property type="match status" value="1"/>
</dbReference>
<protein>
    <recommendedName>
        <fullName evidence="15">Bifunctional lysine-specific demethylase and histidyl-hydroxylase</fullName>
        <ecNumber evidence="15">1.14.11.-</ecNumber>
    </recommendedName>
</protein>
<dbReference type="InterPro" id="IPR003347">
    <property type="entry name" value="JmjC_dom"/>
</dbReference>
<dbReference type="EMBL" id="CAUEEQ010006824">
    <property type="protein sequence ID" value="CAJ0930587.1"/>
    <property type="molecule type" value="Genomic_DNA"/>
</dbReference>
<proteinExistence type="inferred from homology"/>
<keyword evidence="8 15" id="KW-0805">Transcription regulation</keyword>
<dbReference type="Gene3D" id="2.60.120.650">
    <property type="entry name" value="Cupin"/>
    <property type="match status" value="1"/>
</dbReference>
<keyword evidence="9 15" id="KW-0804">Transcription</keyword>
<dbReference type="CDD" id="cd02208">
    <property type="entry name" value="cupin_RmlC-like"/>
    <property type="match status" value="1"/>
</dbReference>
<keyword evidence="7 15" id="KW-0408">Iron</keyword>
<evidence type="ECO:0000313" key="18">
    <source>
        <dbReference type="EMBL" id="CAJ0930587.1"/>
    </source>
</evidence>
<keyword evidence="3" id="KW-0597">Phosphoprotein</keyword>
<feature type="non-terminal residue" evidence="18">
    <location>
        <position position="478"/>
    </location>
</feature>
<dbReference type="InterPro" id="IPR039994">
    <property type="entry name" value="NO66-like"/>
</dbReference>
<dbReference type="InterPro" id="IPR046799">
    <property type="entry name" value="ROXA-like_wH"/>
</dbReference>
<dbReference type="Proteomes" id="UP001176940">
    <property type="component" value="Unassembled WGS sequence"/>
</dbReference>
<organism evidence="18 19">
    <name type="scientific">Ranitomeya imitator</name>
    <name type="common">mimic poison frog</name>
    <dbReference type="NCBI Taxonomy" id="111125"/>
    <lineage>
        <taxon>Eukaryota</taxon>
        <taxon>Metazoa</taxon>
        <taxon>Chordata</taxon>
        <taxon>Craniata</taxon>
        <taxon>Vertebrata</taxon>
        <taxon>Euteleostomi</taxon>
        <taxon>Amphibia</taxon>
        <taxon>Batrachia</taxon>
        <taxon>Anura</taxon>
        <taxon>Neobatrachia</taxon>
        <taxon>Hyloidea</taxon>
        <taxon>Dendrobatidae</taxon>
        <taxon>Dendrobatinae</taxon>
        <taxon>Ranitomeya</taxon>
    </lineage>
</organism>
<comment type="catalytic activity">
    <reaction evidence="14">
        <text>L-histidyl-[protein] + 2-oxoglutarate + O2 = (3S)-3-hydroxy-L-histidyl-[protein] + succinate + CO2</text>
        <dbReference type="Rhea" id="RHEA:54256"/>
        <dbReference type="Rhea" id="RHEA-COMP:9745"/>
        <dbReference type="Rhea" id="RHEA-COMP:13840"/>
        <dbReference type="ChEBI" id="CHEBI:15379"/>
        <dbReference type="ChEBI" id="CHEBI:16526"/>
        <dbReference type="ChEBI" id="CHEBI:16810"/>
        <dbReference type="ChEBI" id="CHEBI:29979"/>
        <dbReference type="ChEBI" id="CHEBI:30031"/>
        <dbReference type="ChEBI" id="CHEBI:138021"/>
        <dbReference type="EC" id="1.14.11.79"/>
    </reaction>
</comment>
<gene>
    <name evidence="18" type="ORF">RIMI_LOCUS4291035</name>
</gene>
<dbReference type="PANTHER" id="PTHR13096:SF7">
    <property type="entry name" value="RIBOSOMAL OXYGENASE 2"/>
    <property type="match status" value="1"/>
</dbReference>
<dbReference type="Gene3D" id="3.90.930.40">
    <property type="match status" value="1"/>
</dbReference>
<evidence type="ECO:0000313" key="19">
    <source>
        <dbReference type="Proteomes" id="UP001176940"/>
    </source>
</evidence>
<sequence length="478" mass="54168">MDALESVGVTKRKNMPQRAKRVETEDDCPTPSKLPHPSEPPLDFTSPQSLFESFIAPMTSDEFFTSYWEKKPLLIQRSDPAVQSYYQSLFPMTDLKLASGKGIYYGRDVNMCKCKNGKKVLLPRRGKASYLEILKDFRTSRATIQFHQPQRFNDKLWQIMEKLECFFGALVGCNVYITPASSQGLPPHHDDVEVFILQVEGQKRWRLYEPLVQLAREYDVSPADKVTTPTHDILLKEGDMLYFPRGTIHEAETPGNSPHSTHVTISTYQNTSWVDYLQDVMPALLKDAAKESVDLRKGIPRQQLLCLDPSRAVGTLSTLLCDIGKKIEGKCQLRSCEMLRDFMGNRLPPYLDVDSSNQEKSEAAPPKLNSAIRLQHKDYAAITTDHVSEAPEPSEELMIYVFHALNNKRKTHMVSDTEESPPARGLRFPLSYMDALKALWEEKPVCVKDLPLENDCDKENLAISLWSEGLLETGPAEA</sequence>
<evidence type="ECO:0000256" key="16">
    <source>
        <dbReference type="SAM" id="MobiDB-lite"/>
    </source>
</evidence>
<evidence type="ECO:0000256" key="14">
    <source>
        <dbReference type="ARBA" id="ARBA00049465"/>
    </source>
</evidence>
<keyword evidence="10 15" id="KW-0539">Nucleus</keyword>
<keyword evidence="2" id="KW-0690">Ribosome biogenesis</keyword>
<comment type="similarity">
    <text evidence="11">Belongs to the ROX family. MINA53 subfamily.</text>
</comment>
<feature type="compositionally biased region" description="Basic residues" evidence="16">
    <location>
        <begin position="10"/>
        <end position="19"/>
    </location>
</feature>
<dbReference type="PANTHER" id="PTHR13096">
    <property type="entry name" value="MINA53 MYC INDUCED NUCLEAR ANTIGEN"/>
    <property type="match status" value="1"/>
</dbReference>
<name>A0ABN9L129_9NEOB</name>
<dbReference type="Pfam" id="PF08007">
    <property type="entry name" value="JmjC_2"/>
    <property type="match status" value="1"/>
</dbReference>
<evidence type="ECO:0000256" key="15">
    <source>
        <dbReference type="RuleBase" id="RU366061"/>
    </source>
</evidence>
<dbReference type="SUPFAM" id="SSF51197">
    <property type="entry name" value="Clavaminate synthase-like"/>
    <property type="match status" value="1"/>
</dbReference>
<comment type="caution">
    <text evidence="18">The sequence shown here is derived from an EMBL/GenBank/DDBJ whole genome shotgun (WGS) entry which is preliminary data.</text>
</comment>
<keyword evidence="6 15" id="KW-0560">Oxidoreductase</keyword>
<comment type="cofactor">
    <cofactor evidence="15">
        <name>Fe(2+)</name>
        <dbReference type="ChEBI" id="CHEBI:29033"/>
    </cofactor>
    <text evidence="15">Binds 1 Fe(2+) ion per subunit.</text>
</comment>
<comment type="subcellular location">
    <subcellularLocation>
        <location evidence="1">Nucleus</location>
        <location evidence="1">Nucleolus</location>
    </subcellularLocation>
</comment>